<comment type="caution">
    <text evidence="2">The sequence shown here is derived from an EMBL/GenBank/DDBJ whole genome shotgun (WGS) entry which is preliminary data.</text>
</comment>
<proteinExistence type="predicted"/>
<feature type="transmembrane region" description="Helical" evidence="1">
    <location>
        <begin position="12"/>
        <end position="33"/>
    </location>
</feature>
<evidence type="ECO:0000256" key="1">
    <source>
        <dbReference type="SAM" id="Phobius"/>
    </source>
</evidence>
<dbReference type="Pfam" id="PF07963">
    <property type="entry name" value="N_methyl"/>
    <property type="match status" value="1"/>
</dbReference>
<gene>
    <name evidence="2" type="ORF">BWX89_01210</name>
</gene>
<keyword evidence="1" id="KW-1133">Transmembrane helix</keyword>
<protein>
    <recommendedName>
        <fullName evidence="3">Prepilin-type N-terminal cleavage/methylation domain-containing protein</fullName>
    </recommendedName>
</protein>
<evidence type="ECO:0000313" key="2">
    <source>
        <dbReference type="EMBL" id="OQB72802.1"/>
    </source>
</evidence>
<dbReference type="AlphaFoldDB" id="A0A1V6C7C7"/>
<accession>A0A1V6C7C7</accession>
<keyword evidence="1" id="KW-0812">Transmembrane</keyword>
<evidence type="ECO:0008006" key="3">
    <source>
        <dbReference type="Google" id="ProtNLM"/>
    </source>
</evidence>
<dbReference type="Proteomes" id="UP000485562">
    <property type="component" value="Unassembled WGS sequence"/>
</dbReference>
<sequence>MGNEYRKGFTIIEFLIAFFVLSIALIGSSVFFYTNSMNMTESSIKRLATWKAIEKMENIKATDPSALKTGTTTEQITIVKDGENIQGTRITSISGDTLLDTVTVEIKIPPDGKSIVYFSTIIAK</sequence>
<organism evidence="2">
    <name type="scientific">candidate division TA06 bacterium ADurb.Bin131</name>
    <dbReference type="NCBI Taxonomy" id="1852827"/>
    <lineage>
        <taxon>Bacteria</taxon>
        <taxon>Bacteria division TA06</taxon>
    </lineage>
</organism>
<dbReference type="InterPro" id="IPR012902">
    <property type="entry name" value="N_methyl_site"/>
</dbReference>
<dbReference type="EMBL" id="MWDQ01000112">
    <property type="protein sequence ID" value="OQB72802.1"/>
    <property type="molecule type" value="Genomic_DNA"/>
</dbReference>
<keyword evidence="1" id="KW-0472">Membrane</keyword>
<reference evidence="2" key="1">
    <citation type="submission" date="2017-02" db="EMBL/GenBank/DDBJ databases">
        <title>Delving into the versatile metabolic prowess of the omnipresent phylum Bacteroidetes.</title>
        <authorList>
            <person name="Nobu M.K."/>
            <person name="Mei R."/>
            <person name="Narihiro T."/>
            <person name="Kuroda K."/>
            <person name="Liu W.-T."/>
        </authorList>
    </citation>
    <scope>NUCLEOTIDE SEQUENCE</scope>
    <source>
        <strain evidence="2">ADurb.Bin131</strain>
    </source>
</reference>
<name>A0A1V6C7C7_UNCT6</name>